<reference evidence="2" key="1">
    <citation type="submission" date="2020-02" db="EMBL/GenBank/DDBJ databases">
        <authorList>
            <person name="Meier V. D."/>
        </authorList>
    </citation>
    <scope>NUCLEOTIDE SEQUENCE</scope>
    <source>
        <strain evidence="2">AVDCRST_MAG33</strain>
    </source>
</reference>
<feature type="compositionally biased region" description="Basic and acidic residues" evidence="1">
    <location>
        <begin position="24"/>
        <end position="33"/>
    </location>
</feature>
<sequence>RSAAGAGRDGAAGAARSPDAGDPEATRGHPDAHRRQRAGGGLPPARGGRGGGPAIGRPAGL</sequence>
<organism evidence="2">
    <name type="scientific">uncultured Thermomicrobiales bacterium</name>
    <dbReference type="NCBI Taxonomy" id="1645740"/>
    <lineage>
        <taxon>Bacteria</taxon>
        <taxon>Pseudomonadati</taxon>
        <taxon>Thermomicrobiota</taxon>
        <taxon>Thermomicrobia</taxon>
        <taxon>Thermomicrobiales</taxon>
        <taxon>environmental samples</taxon>
    </lineage>
</organism>
<feature type="non-terminal residue" evidence="2">
    <location>
        <position position="61"/>
    </location>
</feature>
<proteinExistence type="predicted"/>
<dbReference type="AlphaFoldDB" id="A0A6J4UM75"/>
<accession>A0A6J4UM75</accession>
<feature type="non-terminal residue" evidence="2">
    <location>
        <position position="1"/>
    </location>
</feature>
<evidence type="ECO:0000313" key="2">
    <source>
        <dbReference type="EMBL" id="CAA9553034.1"/>
    </source>
</evidence>
<protein>
    <submittedName>
        <fullName evidence="2">Uncharacterized protein</fullName>
    </submittedName>
</protein>
<name>A0A6J4UM75_9BACT</name>
<feature type="compositionally biased region" description="Low complexity" evidence="1">
    <location>
        <begin position="1"/>
        <end position="20"/>
    </location>
</feature>
<gene>
    <name evidence="2" type="ORF">AVDCRST_MAG33-1045</name>
</gene>
<evidence type="ECO:0000256" key="1">
    <source>
        <dbReference type="SAM" id="MobiDB-lite"/>
    </source>
</evidence>
<dbReference type="EMBL" id="CADCWK010000096">
    <property type="protein sequence ID" value="CAA9553034.1"/>
    <property type="molecule type" value="Genomic_DNA"/>
</dbReference>
<feature type="compositionally biased region" description="Gly residues" evidence="1">
    <location>
        <begin position="38"/>
        <end position="54"/>
    </location>
</feature>
<feature type="region of interest" description="Disordered" evidence="1">
    <location>
        <begin position="1"/>
        <end position="61"/>
    </location>
</feature>